<feature type="region of interest" description="Disordered" evidence="2">
    <location>
        <begin position="16"/>
        <end position="82"/>
    </location>
</feature>
<dbReference type="SUPFAM" id="SSF69360">
    <property type="entry name" value="Cell wall binding repeat"/>
    <property type="match status" value="1"/>
</dbReference>
<evidence type="ECO:0000313" key="4">
    <source>
        <dbReference type="Proteomes" id="UP000324497"/>
    </source>
</evidence>
<dbReference type="InterPro" id="IPR018337">
    <property type="entry name" value="Cell_wall/Cho-bd_repeat"/>
</dbReference>
<feature type="compositionally biased region" description="Polar residues" evidence="2">
    <location>
        <begin position="62"/>
        <end position="82"/>
    </location>
</feature>
<accession>A0A3S6R0W5</accession>
<feature type="compositionally biased region" description="Polar residues" evidence="2">
    <location>
        <begin position="42"/>
        <end position="55"/>
    </location>
</feature>
<evidence type="ECO:0000256" key="1">
    <source>
        <dbReference type="ARBA" id="ARBA00022737"/>
    </source>
</evidence>
<evidence type="ECO:0000313" key="3">
    <source>
        <dbReference type="EMBL" id="AUJ32137.1"/>
    </source>
</evidence>
<dbReference type="KEGG" id="lng:BSQ50_05945"/>
<dbReference type="Gene3D" id="2.10.270.10">
    <property type="entry name" value="Cholin Binding"/>
    <property type="match status" value="2"/>
</dbReference>
<dbReference type="AlphaFoldDB" id="A0A3S6R0W5"/>
<feature type="compositionally biased region" description="Polar residues" evidence="2">
    <location>
        <begin position="16"/>
        <end position="35"/>
    </location>
</feature>
<dbReference type="Pfam" id="PF19127">
    <property type="entry name" value="Choline_bind_3"/>
    <property type="match status" value="2"/>
</dbReference>
<gene>
    <name evidence="3" type="ORF">BSQ50_05945</name>
</gene>
<organism evidence="3 4">
    <name type="scientific">Liquorilactobacillus nagelii</name>
    <dbReference type="NCBI Taxonomy" id="82688"/>
    <lineage>
        <taxon>Bacteria</taxon>
        <taxon>Bacillati</taxon>
        <taxon>Bacillota</taxon>
        <taxon>Bacilli</taxon>
        <taxon>Lactobacillales</taxon>
        <taxon>Lactobacillaceae</taxon>
        <taxon>Liquorilactobacillus</taxon>
    </lineage>
</organism>
<evidence type="ECO:0000256" key="2">
    <source>
        <dbReference type="SAM" id="MobiDB-lite"/>
    </source>
</evidence>
<reference evidence="3 4" key="1">
    <citation type="submission" date="2016-11" db="EMBL/GenBank/DDBJ databases">
        <title>Interaction between Lactobacillus species and yeast in water kefir.</title>
        <authorList>
            <person name="Behr J."/>
            <person name="Xu D."/>
            <person name="Vogel R.F."/>
        </authorList>
    </citation>
    <scope>NUCLEOTIDE SEQUENCE [LARGE SCALE GENOMIC DNA]</scope>
    <source>
        <strain evidence="3 4">TMW 1.1827</strain>
    </source>
</reference>
<sequence>MNSNFDSADKADRVTTQLPANQQSTNNHSTVSPAQSMADKVSSIQPETGDSTVVNSHKIVSRDSSSSITVNQTAANSSETFQSKTTTKELIQVVAPLLNPISSSSTSQRQQQASYLNQMRQKGVIQDTPSFNSHDSQQKLTAEINFVHHLIEERLLLTSKNNQLRSILKYIIKDNDPFELPLAQRINLYCAVVLADNYQNSSLHAEKTVIGQLSDLIVNPYFESSISLNGITQQNKMIDLIKETQIHGWQTIQGKRFYYNADGHPVKGWQIINGKRYYFDPINSELSSGCRKINDQVYSFDPFTGVLKTGFQQINQKTIYSNSVGQVQFGWQSIAGRRYFFNLQTGAMMTGLVKFKFEKTTYFFKPSGEQAFGPQKINQHEYLFDQTTGKMLTGLHYLPSEKKVVYYDETGKLIYQKASANFLSV</sequence>
<dbReference type="RefSeq" id="WP_148126726.1">
    <property type="nucleotide sequence ID" value="NZ_CP018180.1"/>
</dbReference>
<protein>
    <submittedName>
        <fullName evidence="3">Uncharacterized protein</fullName>
    </submittedName>
</protein>
<dbReference type="Gene3D" id="2.10.270.20">
    <property type="match status" value="1"/>
</dbReference>
<keyword evidence="1" id="KW-0677">Repeat</keyword>
<name>A0A3S6R0W5_9LACO</name>
<proteinExistence type="predicted"/>
<keyword evidence="4" id="KW-1185">Reference proteome</keyword>
<dbReference type="Proteomes" id="UP000324497">
    <property type="component" value="Chromosome"/>
</dbReference>
<dbReference type="EMBL" id="CP018180">
    <property type="protein sequence ID" value="AUJ32137.1"/>
    <property type="molecule type" value="Genomic_DNA"/>
</dbReference>